<dbReference type="GO" id="GO:0003700">
    <property type="term" value="F:DNA-binding transcription factor activity"/>
    <property type="evidence" value="ECO:0007669"/>
    <property type="project" value="InterPro"/>
</dbReference>
<evidence type="ECO:0000259" key="5">
    <source>
        <dbReference type="PROSITE" id="PS50931"/>
    </source>
</evidence>
<dbReference type="GO" id="GO:0006351">
    <property type="term" value="P:DNA-templated transcription"/>
    <property type="evidence" value="ECO:0007669"/>
    <property type="project" value="TreeGrafter"/>
</dbReference>
<evidence type="ECO:0000256" key="2">
    <source>
        <dbReference type="ARBA" id="ARBA00023015"/>
    </source>
</evidence>
<comment type="similarity">
    <text evidence="1">Belongs to the LysR transcriptional regulatory family.</text>
</comment>
<dbReference type="FunFam" id="1.10.10.10:FF:000038">
    <property type="entry name" value="Glycine cleavage system transcriptional activator"/>
    <property type="match status" value="1"/>
</dbReference>
<dbReference type="Gene3D" id="1.10.10.10">
    <property type="entry name" value="Winged helix-like DNA-binding domain superfamily/Winged helix DNA-binding domain"/>
    <property type="match status" value="1"/>
</dbReference>
<comment type="caution">
    <text evidence="6">The sequence shown here is derived from an EMBL/GenBank/DDBJ whole genome shotgun (WGS) entry which is preliminary data.</text>
</comment>
<accession>A0A7C9IG82</accession>
<dbReference type="InterPro" id="IPR000847">
    <property type="entry name" value="LysR_HTH_N"/>
</dbReference>
<proteinExistence type="inferred from homology"/>
<name>A0A7C9IG82_9RHOB</name>
<dbReference type="PROSITE" id="PS50931">
    <property type="entry name" value="HTH_LYSR"/>
    <property type="match status" value="1"/>
</dbReference>
<dbReference type="PRINTS" id="PR00039">
    <property type="entry name" value="HTHLYSR"/>
</dbReference>
<evidence type="ECO:0000256" key="3">
    <source>
        <dbReference type="ARBA" id="ARBA00023125"/>
    </source>
</evidence>
<evidence type="ECO:0000256" key="1">
    <source>
        <dbReference type="ARBA" id="ARBA00009437"/>
    </source>
</evidence>
<protein>
    <submittedName>
        <fullName evidence="6">LysR family transcriptional regulator</fullName>
    </submittedName>
</protein>
<dbReference type="InterPro" id="IPR036390">
    <property type="entry name" value="WH_DNA-bd_sf"/>
</dbReference>
<dbReference type="InterPro" id="IPR005119">
    <property type="entry name" value="LysR_subst-bd"/>
</dbReference>
<dbReference type="SUPFAM" id="SSF46785">
    <property type="entry name" value="Winged helix' DNA-binding domain"/>
    <property type="match status" value="1"/>
</dbReference>
<dbReference type="InterPro" id="IPR036388">
    <property type="entry name" value="WH-like_DNA-bd_sf"/>
</dbReference>
<dbReference type="Gene3D" id="3.40.190.10">
    <property type="entry name" value="Periplasmic binding protein-like II"/>
    <property type="match status" value="2"/>
</dbReference>
<dbReference type="Pfam" id="PF00126">
    <property type="entry name" value="HTH_1"/>
    <property type="match status" value="1"/>
</dbReference>
<evidence type="ECO:0000313" key="7">
    <source>
        <dbReference type="Proteomes" id="UP000480350"/>
    </source>
</evidence>
<feature type="domain" description="HTH lysR-type" evidence="5">
    <location>
        <begin position="5"/>
        <end position="62"/>
    </location>
</feature>
<keyword evidence="3" id="KW-0238">DNA-binding</keyword>
<reference evidence="6 7" key="1">
    <citation type="submission" date="2019-12" db="EMBL/GenBank/DDBJ databases">
        <authorList>
            <person name="Lee S.D."/>
        </authorList>
    </citation>
    <scope>NUCLEOTIDE SEQUENCE [LARGE SCALE GENOMIC DNA]</scope>
    <source>
        <strain evidence="6 7">GH1-50</strain>
    </source>
</reference>
<dbReference type="PANTHER" id="PTHR30537:SF74">
    <property type="entry name" value="HTH-TYPE TRANSCRIPTIONAL REGULATOR TRPI"/>
    <property type="match status" value="1"/>
</dbReference>
<sequence length="309" mass="34026">MSRLPPLNALRAFEAAARHGGFIAAADELNVTRGAVSRHVKTLEDHLGVALFHRNARGVKLNEAGARLLPVLTDAFQRIAEGARQASDTGDTLRIICPPATSVRWLLPRLPEFRALHPDIRISVTTDFFGDRGFDAVEYQIGFSVQFPIRPRSPQIRVEPLLPYILTPACSPAYLDEHGPFDTPADLARCALLRESGHNQDWTDWCDQFAPMLDDSGADRFPNFDLIAKAATMGAGVFMADLALCHEEISLGTLVLPFPTLTCPSPRGSFSLLAHEDAWNTRQVKAFREWAAERAAQDRLSIFGDTPSA</sequence>
<evidence type="ECO:0000313" key="6">
    <source>
        <dbReference type="EMBL" id="MXQ08148.1"/>
    </source>
</evidence>
<dbReference type="Pfam" id="PF03466">
    <property type="entry name" value="LysR_substrate"/>
    <property type="match status" value="1"/>
</dbReference>
<reference evidence="6 7" key="2">
    <citation type="submission" date="2020-03" db="EMBL/GenBank/DDBJ databases">
        <title>Kangsaoukella pontilimi gen. nov., sp. nov., a new member of the family Rhodobacteraceae isolated from a tidal mudflat.</title>
        <authorList>
            <person name="Kim I.S."/>
        </authorList>
    </citation>
    <scope>NUCLEOTIDE SEQUENCE [LARGE SCALE GENOMIC DNA]</scope>
    <source>
        <strain evidence="6 7">GH1-50</strain>
    </source>
</reference>
<keyword evidence="4" id="KW-0804">Transcription</keyword>
<dbReference type="Proteomes" id="UP000480350">
    <property type="component" value="Unassembled WGS sequence"/>
</dbReference>
<dbReference type="SUPFAM" id="SSF53850">
    <property type="entry name" value="Periplasmic binding protein-like II"/>
    <property type="match status" value="1"/>
</dbReference>
<dbReference type="AlphaFoldDB" id="A0A7C9IG82"/>
<evidence type="ECO:0000256" key="4">
    <source>
        <dbReference type="ARBA" id="ARBA00023163"/>
    </source>
</evidence>
<dbReference type="GO" id="GO:0043565">
    <property type="term" value="F:sequence-specific DNA binding"/>
    <property type="evidence" value="ECO:0007669"/>
    <property type="project" value="TreeGrafter"/>
</dbReference>
<organism evidence="6 7">
    <name type="scientific">Kangsaoukella pontilimi</name>
    <dbReference type="NCBI Taxonomy" id="2691042"/>
    <lineage>
        <taxon>Bacteria</taxon>
        <taxon>Pseudomonadati</taxon>
        <taxon>Pseudomonadota</taxon>
        <taxon>Alphaproteobacteria</taxon>
        <taxon>Rhodobacterales</taxon>
        <taxon>Paracoccaceae</taxon>
        <taxon>Kangsaoukella</taxon>
    </lineage>
</organism>
<keyword evidence="2" id="KW-0805">Transcription regulation</keyword>
<dbReference type="InterPro" id="IPR058163">
    <property type="entry name" value="LysR-type_TF_proteobact-type"/>
</dbReference>
<gene>
    <name evidence="6" type="ORF">GQ651_09870</name>
</gene>
<dbReference type="PANTHER" id="PTHR30537">
    <property type="entry name" value="HTH-TYPE TRANSCRIPTIONAL REGULATOR"/>
    <property type="match status" value="1"/>
</dbReference>
<dbReference type="EMBL" id="WUPT01000002">
    <property type="protein sequence ID" value="MXQ08148.1"/>
    <property type="molecule type" value="Genomic_DNA"/>
</dbReference>
<dbReference type="RefSeq" id="WP_160764091.1">
    <property type="nucleotide sequence ID" value="NZ_WUPT01000002.1"/>
</dbReference>
<keyword evidence="7" id="KW-1185">Reference proteome</keyword>